<organism evidence="1 2">
    <name type="scientific">Rozella allomycis (strain CSF55)</name>
    <dbReference type="NCBI Taxonomy" id="988480"/>
    <lineage>
        <taxon>Eukaryota</taxon>
        <taxon>Fungi</taxon>
        <taxon>Fungi incertae sedis</taxon>
        <taxon>Cryptomycota</taxon>
        <taxon>Cryptomycota incertae sedis</taxon>
        <taxon>Rozella</taxon>
    </lineage>
</organism>
<accession>A0A4P9YGG1</accession>
<name>A0A4P9YGG1_ROZAC</name>
<protein>
    <submittedName>
        <fullName evidence="1">Uncharacterized protein</fullName>
    </submittedName>
</protein>
<dbReference type="AlphaFoldDB" id="A0A4P9YGG1"/>
<evidence type="ECO:0000313" key="2">
    <source>
        <dbReference type="Proteomes" id="UP000281549"/>
    </source>
</evidence>
<dbReference type="EMBL" id="ML005417">
    <property type="protein sequence ID" value="RKP18587.1"/>
    <property type="molecule type" value="Genomic_DNA"/>
</dbReference>
<evidence type="ECO:0000313" key="1">
    <source>
        <dbReference type="EMBL" id="RKP18587.1"/>
    </source>
</evidence>
<sequence length="103" mass="12030">MNFIADGSLLEESKENIVPNPHGHSAISLQYAIQHKNDYAKERAEFLAYIQSQRESQEYEDDPLDLYYQYIKFLQEFMATGAVNYPDWMEGLEQVTKAFVDDK</sequence>
<dbReference type="Gene3D" id="1.25.40.430">
    <property type="match status" value="1"/>
</dbReference>
<proteinExistence type="predicted"/>
<reference evidence="2" key="1">
    <citation type="journal article" date="2018" name="Nat. Microbiol.">
        <title>Leveraging single-cell genomics to expand the fungal tree of life.</title>
        <authorList>
            <person name="Ahrendt S.R."/>
            <person name="Quandt C.A."/>
            <person name="Ciobanu D."/>
            <person name="Clum A."/>
            <person name="Salamov A."/>
            <person name="Andreopoulos B."/>
            <person name="Cheng J.F."/>
            <person name="Woyke T."/>
            <person name="Pelin A."/>
            <person name="Henrissat B."/>
            <person name="Reynolds N.K."/>
            <person name="Benny G.L."/>
            <person name="Smith M.E."/>
            <person name="James T.Y."/>
            <person name="Grigoriev I.V."/>
        </authorList>
    </citation>
    <scope>NUCLEOTIDE SEQUENCE [LARGE SCALE GENOMIC DNA]</scope>
    <source>
        <strain evidence="2">CSF55</strain>
    </source>
</reference>
<gene>
    <name evidence="1" type="ORF">ROZALSC1DRAFT_23085</name>
</gene>
<feature type="non-terminal residue" evidence="1">
    <location>
        <position position="103"/>
    </location>
</feature>
<dbReference type="Proteomes" id="UP000281549">
    <property type="component" value="Unassembled WGS sequence"/>
</dbReference>